<evidence type="ECO:0000256" key="1">
    <source>
        <dbReference type="SAM" id="Phobius"/>
    </source>
</evidence>
<dbReference type="AlphaFoldDB" id="A0A7W8MWE9"/>
<organism evidence="2 3">
    <name type="scientific">Anoxybacteroides tepidamans</name>
    <dbReference type="NCBI Taxonomy" id="265948"/>
    <lineage>
        <taxon>Bacteria</taxon>
        <taxon>Bacillati</taxon>
        <taxon>Bacillota</taxon>
        <taxon>Bacilli</taxon>
        <taxon>Bacillales</taxon>
        <taxon>Anoxybacillaceae</taxon>
        <taxon>Anoxybacteroides</taxon>
    </lineage>
</organism>
<accession>A0A7W8MWE9</accession>
<gene>
    <name evidence="2" type="ORF">HNQ34_002386</name>
</gene>
<evidence type="ECO:0008006" key="4">
    <source>
        <dbReference type="Google" id="ProtNLM"/>
    </source>
</evidence>
<reference evidence="2 3" key="1">
    <citation type="submission" date="2020-08" db="EMBL/GenBank/DDBJ databases">
        <title>Genomic Encyclopedia of Type Strains, Phase IV (KMG-IV): sequencing the most valuable type-strain genomes for metagenomic binning, comparative biology and taxonomic classification.</title>
        <authorList>
            <person name="Goeker M."/>
        </authorList>
    </citation>
    <scope>NUCLEOTIDE SEQUENCE [LARGE SCALE GENOMIC DNA]</scope>
    <source>
        <strain evidence="2 3">DSM 16325</strain>
    </source>
</reference>
<dbReference type="EMBL" id="JACHEP010000013">
    <property type="protein sequence ID" value="MBB5325286.1"/>
    <property type="molecule type" value="Genomic_DNA"/>
</dbReference>
<dbReference type="InterPro" id="IPR035168">
    <property type="entry name" value="DUF5317"/>
</dbReference>
<feature type="transmembrane region" description="Helical" evidence="1">
    <location>
        <begin position="80"/>
        <end position="98"/>
    </location>
</feature>
<dbReference type="RefSeq" id="WP_183254678.1">
    <property type="nucleotide sequence ID" value="NZ_JACHEP010000013.1"/>
</dbReference>
<name>A0A7W8MWE9_9BACL</name>
<sequence>MVYFILTGIILALVRKKNPLTVFTVELKAPFLMIGCFVVQLGLAYLSLKKNLYYPVILNITFILMLVSLFLNRQLPGVKWIFWGALLNTLALILHNGFMPVSETAMKIANLENLSFEGDSRHRGMEQSLFWWLGDWIPFFTPIGTNYVMSVGDVFIGIGLIVFIVQNSLRGQRS</sequence>
<dbReference type="Pfam" id="PF17248">
    <property type="entry name" value="DUF5317"/>
    <property type="match status" value="1"/>
</dbReference>
<feature type="transmembrane region" description="Helical" evidence="1">
    <location>
        <begin position="52"/>
        <end position="71"/>
    </location>
</feature>
<protein>
    <recommendedName>
        <fullName evidence="4">DUF5317 domain-containing protein</fullName>
    </recommendedName>
</protein>
<dbReference type="Proteomes" id="UP000520011">
    <property type="component" value="Unassembled WGS sequence"/>
</dbReference>
<feature type="transmembrane region" description="Helical" evidence="1">
    <location>
        <begin position="20"/>
        <end position="46"/>
    </location>
</feature>
<keyword evidence="3" id="KW-1185">Reference proteome</keyword>
<proteinExistence type="predicted"/>
<evidence type="ECO:0000313" key="3">
    <source>
        <dbReference type="Proteomes" id="UP000520011"/>
    </source>
</evidence>
<feature type="transmembrane region" description="Helical" evidence="1">
    <location>
        <begin position="147"/>
        <end position="165"/>
    </location>
</feature>
<comment type="caution">
    <text evidence="2">The sequence shown here is derived from an EMBL/GenBank/DDBJ whole genome shotgun (WGS) entry which is preliminary data.</text>
</comment>
<keyword evidence="1" id="KW-1133">Transmembrane helix</keyword>
<evidence type="ECO:0000313" key="2">
    <source>
        <dbReference type="EMBL" id="MBB5325286.1"/>
    </source>
</evidence>
<keyword evidence="1" id="KW-0812">Transmembrane</keyword>
<keyword evidence="1" id="KW-0472">Membrane</keyword>